<sequence length="477" mass="48320">MSRPVRPAHAGALLATIFSVQFLVALDVALLNIALPDIQSDLDFTANGLQWVVSAYLLTFAGFMLLGGRLGDLWGRRGVLTVGLIGFFAFSLAGALATNAAVLVAARAGQGIAGALLAPATLALIAAHFTEGPLRARALGLWGAAGAGGGAVGVVLSGVLSEYVGWRAVMLVNLPIAALALVTTRRGVPRREGRDEPVRLDVPGAILVTLGMAGLILGVTAGSEDGWAEPRTIGTFAVAAALLAAFVVVEARSRRPLMPLYVLGIRSVLGANVFGFMLAAAQLASFYFVSLYVQQVWGTSAQVAGLMFVPFCVFVVAGIQVATRLDAAVGPRVTLTVLGLVGAAGLFWFSRMGPDDNFLTGMLGPSLLGGAGIGGTLVVLGRAATAGVDPRDAGVASGVLNSFRQLGGTLGLAVLVSLAAATTRGSDAASPALALGEGYTAGLAVAAALLFIGALLGFALLARRERAPEGAPASVIS</sequence>
<gene>
    <name evidence="9" type="ORF">Psuf_061250</name>
</gene>
<evidence type="ECO:0000313" key="10">
    <source>
        <dbReference type="Proteomes" id="UP000503011"/>
    </source>
</evidence>
<feature type="transmembrane region" description="Helical" evidence="7">
    <location>
        <begin position="202"/>
        <end position="221"/>
    </location>
</feature>
<reference evidence="9 10" key="1">
    <citation type="submission" date="2020-03" db="EMBL/GenBank/DDBJ databases">
        <title>Whole genome shotgun sequence of Phytohabitans suffuscus NBRC 105367.</title>
        <authorList>
            <person name="Komaki H."/>
            <person name="Tamura T."/>
        </authorList>
    </citation>
    <scope>NUCLEOTIDE SEQUENCE [LARGE SCALE GENOMIC DNA]</scope>
    <source>
        <strain evidence="9 10">NBRC 105367</strain>
    </source>
</reference>
<name>A0A6F8YRT3_9ACTN</name>
<dbReference type="KEGG" id="psuu:Psuf_061250"/>
<feature type="transmembrane region" description="Helical" evidence="7">
    <location>
        <begin position="402"/>
        <end position="421"/>
    </location>
</feature>
<reference evidence="9 10" key="2">
    <citation type="submission" date="2020-03" db="EMBL/GenBank/DDBJ databases">
        <authorList>
            <person name="Ichikawa N."/>
            <person name="Kimura A."/>
            <person name="Kitahashi Y."/>
            <person name="Uohara A."/>
        </authorList>
    </citation>
    <scope>NUCLEOTIDE SEQUENCE [LARGE SCALE GENOMIC DNA]</scope>
    <source>
        <strain evidence="9 10">NBRC 105367</strain>
    </source>
</reference>
<dbReference type="EMBL" id="AP022871">
    <property type="protein sequence ID" value="BCB88812.1"/>
    <property type="molecule type" value="Genomic_DNA"/>
</dbReference>
<dbReference type="CDD" id="cd17321">
    <property type="entry name" value="MFS_MMR_MDR_like"/>
    <property type="match status" value="1"/>
</dbReference>
<evidence type="ECO:0000256" key="1">
    <source>
        <dbReference type="ARBA" id="ARBA00004651"/>
    </source>
</evidence>
<dbReference type="Pfam" id="PF07690">
    <property type="entry name" value="MFS_1"/>
    <property type="match status" value="1"/>
</dbReference>
<feature type="transmembrane region" description="Helical" evidence="7">
    <location>
        <begin position="164"/>
        <end position="182"/>
    </location>
</feature>
<feature type="transmembrane region" description="Helical" evidence="7">
    <location>
        <begin position="301"/>
        <end position="321"/>
    </location>
</feature>
<dbReference type="Gene3D" id="1.20.1250.20">
    <property type="entry name" value="MFS general substrate transporter like domains"/>
    <property type="match status" value="1"/>
</dbReference>
<dbReference type="InterPro" id="IPR036259">
    <property type="entry name" value="MFS_trans_sf"/>
</dbReference>
<evidence type="ECO:0000256" key="6">
    <source>
        <dbReference type="ARBA" id="ARBA00023136"/>
    </source>
</evidence>
<feature type="transmembrane region" description="Helical" evidence="7">
    <location>
        <begin position="441"/>
        <end position="462"/>
    </location>
</feature>
<dbReference type="GO" id="GO:0022857">
    <property type="term" value="F:transmembrane transporter activity"/>
    <property type="evidence" value="ECO:0007669"/>
    <property type="project" value="InterPro"/>
</dbReference>
<dbReference type="RefSeq" id="WP_173160433.1">
    <property type="nucleotide sequence ID" value="NZ_AP022871.1"/>
</dbReference>
<feature type="transmembrane region" description="Helical" evidence="7">
    <location>
        <begin position="362"/>
        <end position="381"/>
    </location>
</feature>
<accession>A0A6F8YRT3</accession>
<organism evidence="9 10">
    <name type="scientific">Phytohabitans suffuscus</name>
    <dbReference type="NCBI Taxonomy" id="624315"/>
    <lineage>
        <taxon>Bacteria</taxon>
        <taxon>Bacillati</taxon>
        <taxon>Actinomycetota</taxon>
        <taxon>Actinomycetes</taxon>
        <taxon>Micromonosporales</taxon>
        <taxon>Micromonosporaceae</taxon>
    </lineage>
</organism>
<keyword evidence="4 7" id="KW-0812">Transmembrane</keyword>
<evidence type="ECO:0000256" key="5">
    <source>
        <dbReference type="ARBA" id="ARBA00022989"/>
    </source>
</evidence>
<proteinExistence type="predicted"/>
<evidence type="ECO:0000256" key="4">
    <source>
        <dbReference type="ARBA" id="ARBA00022692"/>
    </source>
</evidence>
<keyword evidence="3" id="KW-1003">Cell membrane</keyword>
<keyword evidence="6 7" id="KW-0472">Membrane</keyword>
<keyword evidence="2" id="KW-0813">Transport</keyword>
<dbReference type="PANTHER" id="PTHR42718">
    <property type="entry name" value="MAJOR FACILITATOR SUPERFAMILY MULTIDRUG TRANSPORTER MFSC"/>
    <property type="match status" value="1"/>
</dbReference>
<feature type="domain" description="Major facilitator superfamily (MFS) profile" evidence="8">
    <location>
        <begin position="13"/>
        <end position="465"/>
    </location>
</feature>
<evidence type="ECO:0000259" key="8">
    <source>
        <dbReference type="PROSITE" id="PS50850"/>
    </source>
</evidence>
<dbReference type="PROSITE" id="PS50850">
    <property type="entry name" value="MFS"/>
    <property type="match status" value="1"/>
</dbReference>
<evidence type="ECO:0000313" key="9">
    <source>
        <dbReference type="EMBL" id="BCB88812.1"/>
    </source>
</evidence>
<evidence type="ECO:0000256" key="7">
    <source>
        <dbReference type="SAM" id="Phobius"/>
    </source>
</evidence>
<keyword evidence="5 7" id="KW-1133">Transmembrane helix</keyword>
<dbReference type="AlphaFoldDB" id="A0A6F8YRT3"/>
<evidence type="ECO:0000256" key="3">
    <source>
        <dbReference type="ARBA" id="ARBA00022475"/>
    </source>
</evidence>
<feature type="transmembrane region" description="Helical" evidence="7">
    <location>
        <begin position="48"/>
        <end position="67"/>
    </location>
</feature>
<dbReference type="SUPFAM" id="SSF103473">
    <property type="entry name" value="MFS general substrate transporter"/>
    <property type="match status" value="1"/>
</dbReference>
<dbReference type="PANTHER" id="PTHR42718:SF46">
    <property type="entry name" value="BLR6921 PROTEIN"/>
    <property type="match status" value="1"/>
</dbReference>
<dbReference type="Proteomes" id="UP000503011">
    <property type="component" value="Chromosome"/>
</dbReference>
<evidence type="ECO:0000256" key="2">
    <source>
        <dbReference type="ARBA" id="ARBA00022448"/>
    </source>
</evidence>
<feature type="transmembrane region" description="Helical" evidence="7">
    <location>
        <begin position="139"/>
        <end position="158"/>
    </location>
</feature>
<comment type="subcellular location">
    <subcellularLocation>
        <location evidence="1">Cell membrane</location>
        <topology evidence="1">Multi-pass membrane protein</topology>
    </subcellularLocation>
</comment>
<dbReference type="PRINTS" id="PR01036">
    <property type="entry name" value="TCRTETB"/>
</dbReference>
<dbReference type="GO" id="GO:0005886">
    <property type="term" value="C:plasma membrane"/>
    <property type="evidence" value="ECO:0007669"/>
    <property type="project" value="UniProtKB-SubCell"/>
</dbReference>
<protein>
    <submittedName>
        <fullName evidence="9">MFS transporter</fullName>
    </submittedName>
</protein>
<feature type="transmembrane region" description="Helical" evidence="7">
    <location>
        <begin position="233"/>
        <end position="251"/>
    </location>
</feature>
<feature type="transmembrane region" description="Helical" evidence="7">
    <location>
        <begin position="263"/>
        <end position="289"/>
    </location>
</feature>
<feature type="transmembrane region" description="Helical" evidence="7">
    <location>
        <begin position="12"/>
        <end position="36"/>
    </location>
</feature>
<feature type="transmembrane region" description="Helical" evidence="7">
    <location>
        <begin position="333"/>
        <end position="350"/>
    </location>
</feature>
<keyword evidence="10" id="KW-1185">Reference proteome</keyword>
<dbReference type="InterPro" id="IPR020846">
    <property type="entry name" value="MFS_dom"/>
</dbReference>
<feature type="transmembrane region" description="Helical" evidence="7">
    <location>
        <begin position="79"/>
        <end position="102"/>
    </location>
</feature>
<feature type="transmembrane region" description="Helical" evidence="7">
    <location>
        <begin position="108"/>
        <end position="127"/>
    </location>
</feature>
<dbReference type="Gene3D" id="1.20.1720.10">
    <property type="entry name" value="Multidrug resistance protein D"/>
    <property type="match status" value="1"/>
</dbReference>
<dbReference type="InterPro" id="IPR011701">
    <property type="entry name" value="MFS"/>
</dbReference>